<accession>A0A151N3X1</accession>
<sequence>MRSASRRETALLQLAPSANPSGCGKSTNLLGCIALGQVGNSVSELGDRRMFSSLQGCAGSWRFPGSAIASFRHNTPHLSHGQRKMLCEASQDWAMGGHAFLFHFEAESTGEPRSMASLKDAWADKQSGRPASLRCPPDDPNLIWRSQPF</sequence>
<reference evidence="2 3" key="1">
    <citation type="journal article" date="2012" name="Genome Biol.">
        <title>Sequencing three crocodilian genomes to illuminate the evolution of archosaurs and amniotes.</title>
        <authorList>
            <person name="St John J.A."/>
            <person name="Braun E.L."/>
            <person name="Isberg S.R."/>
            <person name="Miles L.G."/>
            <person name="Chong A.Y."/>
            <person name="Gongora J."/>
            <person name="Dalzell P."/>
            <person name="Moran C."/>
            <person name="Bed'hom B."/>
            <person name="Abzhanov A."/>
            <person name="Burgess S.C."/>
            <person name="Cooksey A.M."/>
            <person name="Castoe T.A."/>
            <person name="Crawford N.G."/>
            <person name="Densmore L.D."/>
            <person name="Drew J.C."/>
            <person name="Edwards S.V."/>
            <person name="Faircloth B.C."/>
            <person name="Fujita M.K."/>
            <person name="Greenwold M.J."/>
            <person name="Hoffmann F.G."/>
            <person name="Howard J.M."/>
            <person name="Iguchi T."/>
            <person name="Janes D.E."/>
            <person name="Khan S.Y."/>
            <person name="Kohno S."/>
            <person name="de Koning A.J."/>
            <person name="Lance S.L."/>
            <person name="McCarthy F.M."/>
            <person name="McCormack J.E."/>
            <person name="Merchant M.E."/>
            <person name="Peterson D.G."/>
            <person name="Pollock D.D."/>
            <person name="Pourmand N."/>
            <person name="Raney B.J."/>
            <person name="Roessler K.A."/>
            <person name="Sanford J.R."/>
            <person name="Sawyer R.H."/>
            <person name="Schmidt C.J."/>
            <person name="Triplett E.W."/>
            <person name="Tuberville T.D."/>
            <person name="Venegas-Anaya M."/>
            <person name="Howard J.T."/>
            <person name="Jarvis E.D."/>
            <person name="Guillette L.J.Jr."/>
            <person name="Glenn T.C."/>
            <person name="Green R.E."/>
            <person name="Ray D.A."/>
        </authorList>
    </citation>
    <scope>NUCLEOTIDE SEQUENCE [LARGE SCALE GENOMIC DNA]</scope>
    <source>
        <strain evidence="2">KSC_2009_1</strain>
    </source>
</reference>
<organism evidence="2 3">
    <name type="scientific">Alligator mississippiensis</name>
    <name type="common">American alligator</name>
    <dbReference type="NCBI Taxonomy" id="8496"/>
    <lineage>
        <taxon>Eukaryota</taxon>
        <taxon>Metazoa</taxon>
        <taxon>Chordata</taxon>
        <taxon>Craniata</taxon>
        <taxon>Vertebrata</taxon>
        <taxon>Euteleostomi</taxon>
        <taxon>Archelosauria</taxon>
        <taxon>Archosauria</taxon>
        <taxon>Crocodylia</taxon>
        <taxon>Alligatoridae</taxon>
        <taxon>Alligatorinae</taxon>
        <taxon>Alligator</taxon>
    </lineage>
</organism>
<dbReference type="Proteomes" id="UP000050525">
    <property type="component" value="Unassembled WGS sequence"/>
</dbReference>
<keyword evidence="3" id="KW-1185">Reference proteome</keyword>
<dbReference type="AlphaFoldDB" id="A0A151N3X1"/>
<dbReference type="EMBL" id="AKHW03004073">
    <property type="protein sequence ID" value="KYO31523.1"/>
    <property type="molecule type" value="Genomic_DNA"/>
</dbReference>
<evidence type="ECO:0000313" key="2">
    <source>
        <dbReference type="EMBL" id="KYO31523.1"/>
    </source>
</evidence>
<protein>
    <submittedName>
        <fullName evidence="2">Uncharacterized protein</fullName>
    </submittedName>
</protein>
<feature type="region of interest" description="Disordered" evidence="1">
    <location>
        <begin position="113"/>
        <end position="149"/>
    </location>
</feature>
<proteinExistence type="predicted"/>
<name>A0A151N3X1_ALLMI</name>
<gene>
    <name evidence="2" type="ORF">Y1Q_0006094</name>
</gene>
<evidence type="ECO:0000256" key="1">
    <source>
        <dbReference type="SAM" id="MobiDB-lite"/>
    </source>
</evidence>
<evidence type="ECO:0000313" key="3">
    <source>
        <dbReference type="Proteomes" id="UP000050525"/>
    </source>
</evidence>
<comment type="caution">
    <text evidence="2">The sequence shown here is derived from an EMBL/GenBank/DDBJ whole genome shotgun (WGS) entry which is preliminary data.</text>
</comment>